<feature type="domain" description="Cell wall elongation regulator TseB-like" evidence="1">
    <location>
        <begin position="52"/>
        <end position="91"/>
    </location>
</feature>
<dbReference type="SUPFAM" id="SSF54403">
    <property type="entry name" value="Cystatin/monellin"/>
    <property type="match status" value="2"/>
</dbReference>
<dbReference type="InterPro" id="IPR041401">
    <property type="entry name" value="TseB-like_dom"/>
</dbReference>
<proteinExistence type="predicted"/>
<gene>
    <name evidence="2" type="ORF">L1F29_11685</name>
</gene>
<evidence type="ECO:0000313" key="3">
    <source>
        <dbReference type="Proteomes" id="UP001057877"/>
    </source>
</evidence>
<dbReference type="Gene3D" id="3.10.450.40">
    <property type="match status" value="2"/>
</dbReference>
<dbReference type="InterPro" id="IPR046350">
    <property type="entry name" value="Cystatin_sf"/>
</dbReference>
<evidence type="ECO:0000313" key="2">
    <source>
        <dbReference type="EMBL" id="UVI32434.1"/>
    </source>
</evidence>
<evidence type="ECO:0000259" key="1">
    <source>
        <dbReference type="Pfam" id="PF17881"/>
    </source>
</evidence>
<reference evidence="2" key="1">
    <citation type="submission" date="2022-01" db="EMBL/GenBank/DDBJ databases">
        <title>Paenibacillus spongiae sp. nov., isolated from marine sponge.</title>
        <authorList>
            <person name="Li Z."/>
            <person name="Zhang M."/>
        </authorList>
    </citation>
    <scope>NUCLEOTIDE SEQUENCE</scope>
    <source>
        <strain evidence="2">PHS-Z3</strain>
    </source>
</reference>
<protein>
    <submittedName>
        <fullName evidence="2">DUF5590 domain-containing protein</fullName>
    </submittedName>
</protein>
<organism evidence="2 3">
    <name type="scientific">Paenibacillus spongiae</name>
    <dbReference type="NCBI Taxonomy" id="2909671"/>
    <lineage>
        <taxon>Bacteria</taxon>
        <taxon>Bacillati</taxon>
        <taxon>Bacillota</taxon>
        <taxon>Bacilli</taxon>
        <taxon>Bacillales</taxon>
        <taxon>Paenibacillaceae</taxon>
        <taxon>Paenibacillus</taxon>
    </lineage>
</organism>
<keyword evidence="3" id="KW-1185">Reference proteome</keyword>
<dbReference type="Proteomes" id="UP001057877">
    <property type="component" value="Chromosome"/>
</dbReference>
<name>A0ABY5SF81_9BACL</name>
<dbReference type="RefSeq" id="WP_258388488.1">
    <property type="nucleotide sequence ID" value="NZ_CP091430.1"/>
</dbReference>
<sequence>MRASRRKRPSSMTPARIAAVVIASIVVLLIGANGYYRYVQAPMWNDQTKLEEQAMKIAGLQETSDSYTYVWDDTIWIVEGKDKQGDEVYVWLYENPNAMQPVIRKVKDGVTKEQLKEKLLSSKPDANLEHIKLGWKDNEPVWELFYSRDQSGTDFYYYDFYRYSDGGFIITYSLPKQ</sequence>
<dbReference type="Pfam" id="PF17881">
    <property type="entry name" value="TseB"/>
    <property type="match status" value="1"/>
</dbReference>
<accession>A0ABY5SF81</accession>
<dbReference type="EMBL" id="CP091430">
    <property type="protein sequence ID" value="UVI32434.1"/>
    <property type="molecule type" value="Genomic_DNA"/>
</dbReference>